<evidence type="ECO:0000256" key="6">
    <source>
        <dbReference type="ARBA" id="ARBA00023180"/>
    </source>
</evidence>
<dbReference type="PANTHER" id="PTHR47221:SF6">
    <property type="entry name" value="FIBRINOGEN ALPHA CHAIN"/>
    <property type="match status" value="1"/>
</dbReference>
<keyword evidence="2" id="KW-0964">Secreted</keyword>
<evidence type="ECO:0000313" key="8">
    <source>
        <dbReference type="EMBL" id="KAJ7423096.1"/>
    </source>
</evidence>
<dbReference type="Pfam" id="PF00147">
    <property type="entry name" value="Fibrinogen_C"/>
    <property type="match status" value="1"/>
</dbReference>
<evidence type="ECO:0000259" key="7">
    <source>
        <dbReference type="PROSITE" id="PS51406"/>
    </source>
</evidence>
<name>A0ABQ9DIS4_9PASS</name>
<dbReference type="Proteomes" id="UP001145742">
    <property type="component" value="Unassembled WGS sequence"/>
</dbReference>
<dbReference type="CDD" id="cd00087">
    <property type="entry name" value="FReD"/>
    <property type="match status" value="1"/>
</dbReference>
<comment type="subcellular location">
    <subcellularLocation>
        <location evidence="1">Secreted</location>
    </subcellularLocation>
</comment>
<dbReference type="InterPro" id="IPR037579">
    <property type="entry name" value="FIB_ANG-like"/>
</dbReference>
<gene>
    <name evidence="8" type="ORF">WISP_35158</name>
</gene>
<dbReference type="InterPro" id="IPR036056">
    <property type="entry name" value="Fibrinogen-like_C"/>
</dbReference>
<sequence>MGEDTLSYLDIWLTPEPFNKSLQEAVNTVWVKLSRLEKVQELWTYTDETLVLRCDVPFAIPAGLPITWMFAPNVRTEEISLFKELQGNPGKPSRLTIEQPEPGTVACRLGEPFEPIARKFFYLNVSEGSVAEERGLQAMFSTVLHWRHNESPVPPLPVMGLALAVSSMVLVLVVGDCSELSTGSQSGVYIIQPTGLHPIMVYCEMGEADGGWTVIQRNRQDTDITWNESWSTYKHGFGNVHTEYWLGTENIYQITKQKIYQVRFLIWDASNNKRFADYNLFSLDDESQGYRLRLGAHSGTAEDAMDSDNPRKVHNNMKFSTKDRDQDTYRGNCASRYGGGWWYSACYSVRLNVKGSITWGRLCKGNCKASAILIKPAPYH</sequence>
<keyword evidence="9" id="KW-1185">Reference proteome</keyword>
<protein>
    <submittedName>
        <fullName evidence="8">Tenascin-R-like protein</fullName>
    </submittedName>
</protein>
<evidence type="ECO:0000313" key="9">
    <source>
        <dbReference type="Proteomes" id="UP001145742"/>
    </source>
</evidence>
<dbReference type="PROSITE" id="PS51406">
    <property type="entry name" value="FIBRINOGEN_C_2"/>
    <property type="match status" value="1"/>
</dbReference>
<evidence type="ECO:0000256" key="2">
    <source>
        <dbReference type="ARBA" id="ARBA00022525"/>
    </source>
</evidence>
<organism evidence="8 9">
    <name type="scientific">Willisornis vidua</name>
    <name type="common">Xingu scale-backed antbird</name>
    <dbReference type="NCBI Taxonomy" id="1566151"/>
    <lineage>
        <taxon>Eukaryota</taxon>
        <taxon>Metazoa</taxon>
        <taxon>Chordata</taxon>
        <taxon>Craniata</taxon>
        <taxon>Vertebrata</taxon>
        <taxon>Euteleostomi</taxon>
        <taxon>Archelosauria</taxon>
        <taxon>Archosauria</taxon>
        <taxon>Dinosauria</taxon>
        <taxon>Saurischia</taxon>
        <taxon>Theropoda</taxon>
        <taxon>Coelurosauria</taxon>
        <taxon>Aves</taxon>
        <taxon>Neognathae</taxon>
        <taxon>Neoaves</taxon>
        <taxon>Telluraves</taxon>
        <taxon>Australaves</taxon>
        <taxon>Passeriformes</taxon>
        <taxon>Thamnophilidae</taxon>
        <taxon>Willisornis</taxon>
    </lineage>
</organism>
<dbReference type="SMART" id="SM00186">
    <property type="entry name" value="FBG"/>
    <property type="match status" value="1"/>
</dbReference>
<dbReference type="NCBIfam" id="NF040941">
    <property type="entry name" value="GGGWT_bact"/>
    <property type="match status" value="1"/>
</dbReference>
<accession>A0ABQ9DIS4</accession>
<dbReference type="Gene3D" id="3.90.215.10">
    <property type="entry name" value="Gamma Fibrinogen, chain A, domain 1"/>
    <property type="match status" value="1"/>
</dbReference>
<dbReference type="EMBL" id="WHWB01032906">
    <property type="protein sequence ID" value="KAJ7423096.1"/>
    <property type="molecule type" value="Genomic_DNA"/>
</dbReference>
<evidence type="ECO:0000256" key="3">
    <source>
        <dbReference type="ARBA" id="ARBA00022729"/>
    </source>
</evidence>
<keyword evidence="4" id="KW-0175">Coiled coil</keyword>
<proteinExistence type="predicted"/>
<dbReference type="SUPFAM" id="SSF56496">
    <property type="entry name" value="Fibrinogen C-terminal domain-like"/>
    <property type="match status" value="1"/>
</dbReference>
<evidence type="ECO:0000256" key="4">
    <source>
        <dbReference type="ARBA" id="ARBA00023054"/>
    </source>
</evidence>
<reference evidence="8" key="1">
    <citation type="submission" date="2019-10" db="EMBL/GenBank/DDBJ databases">
        <authorList>
            <person name="Soares A.E.R."/>
            <person name="Aleixo A."/>
            <person name="Schneider P."/>
            <person name="Miyaki C.Y."/>
            <person name="Schneider M.P."/>
            <person name="Mello C."/>
            <person name="Vasconcelos A.T.R."/>
        </authorList>
    </citation>
    <scope>NUCLEOTIDE SEQUENCE</scope>
    <source>
        <tissue evidence="8">Muscle</tissue>
    </source>
</reference>
<dbReference type="PANTHER" id="PTHR47221">
    <property type="entry name" value="FIBRINOGEN ALPHA CHAIN"/>
    <property type="match status" value="1"/>
</dbReference>
<keyword evidence="6" id="KW-0325">Glycoprotein</keyword>
<feature type="domain" description="Fibrinogen C-terminal" evidence="7">
    <location>
        <begin position="168"/>
        <end position="352"/>
    </location>
</feature>
<keyword evidence="3" id="KW-0732">Signal</keyword>
<dbReference type="InterPro" id="IPR014716">
    <property type="entry name" value="Fibrinogen_a/b/g_C_1"/>
</dbReference>
<dbReference type="InterPro" id="IPR002181">
    <property type="entry name" value="Fibrinogen_a/b/g_C_dom"/>
</dbReference>
<comment type="caution">
    <text evidence="8">The sequence shown here is derived from an EMBL/GenBank/DDBJ whole genome shotgun (WGS) entry which is preliminary data.</text>
</comment>
<keyword evidence="5" id="KW-1015">Disulfide bond</keyword>
<evidence type="ECO:0000256" key="5">
    <source>
        <dbReference type="ARBA" id="ARBA00023157"/>
    </source>
</evidence>
<evidence type="ECO:0000256" key="1">
    <source>
        <dbReference type="ARBA" id="ARBA00004613"/>
    </source>
</evidence>